<dbReference type="EMBL" id="GL433846">
    <property type="protein sequence ID" value="EFN54905.1"/>
    <property type="molecule type" value="Genomic_DNA"/>
</dbReference>
<dbReference type="SMART" id="SM00855">
    <property type="entry name" value="PGAM"/>
    <property type="match status" value="1"/>
</dbReference>
<evidence type="ECO:0000313" key="2">
    <source>
        <dbReference type="EMBL" id="EFN54905.1"/>
    </source>
</evidence>
<dbReference type="KEGG" id="cvr:CHLNCDRAFT_135030"/>
<dbReference type="OrthoDB" id="354304at2759"/>
<dbReference type="eggNOG" id="KOG0234">
    <property type="taxonomic scope" value="Eukaryota"/>
</dbReference>
<dbReference type="CDD" id="cd07067">
    <property type="entry name" value="HP_PGM_like"/>
    <property type="match status" value="1"/>
</dbReference>
<dbReference type="InParanoid" id="E1ZHE5"/>
<dbReference type="Gene3D" id="3.40.50.1240">
    <property type="entry name" value="Phosphoglycerate mutase-like"/>
    <property type="match status" value="1"/>
</dbReference>
<dbReference type="PANTHER" id="PTHR47927">
    <property type="entry name" value="PUTATIVE-RELATED"/>
    <property type="match status" value="1"/>
</dbReference>
<dbReference type="Pfam" id="PF00300">
    <property type="entry name" value="His_Phos_1"/>
    <property type="match status" value="1"/>
</dbReference>
<evidence type="ECO:0008006" key="4">
    <source>
        <dbReference type="Google" id="ProtNLM"/>
    </source>
</evidence>
<dbReference type="Proteomes" id="UP000008141">
    <property type="component" value="Unassembled WGS sequence"/>
</dbReference>
<dbReference type="FunCoup" id="E1ZHE5">
    <property type="interactions" value="333"/>
</dbReference>
<dbReference type="GeneID" id="17354342"/>
<dbReference type="InterPro" id="IPR029033">
    <property type="entry name" value="His_PPase_superfam"/>
</dbReference>
<dbReference type="PANTHER" id="PTHR47927:SF2">
    <property type="entry name" value="PHOSPHOGLYCERATE MUTASE FAMILY PROTEIN"/>
    <property type="match status" value="1"/>
</dbReference>
<dbReference type="OMA" id="HAETEYN"/>
<evidence type="ECO:0000256" key="1">
    <source>
        <dbReference type="PIRSR" id="PIRSR613078-3"/>
    </source>
</evidence>
<name>E1ZHE5_CHLVA</name>
<proteinExistence type="predicted"/>
<feature type="site" description="Transition state stabilizer" evidence="1">
    <location>
        <position position="168"/>
    </location>
</feature>
<sequence>MLKILLVRHAQCVMNLEITEKIGGRTNHSPLTPLGEQQARALGAHLSAALQLAGTPLPRLRFYSSTAVRAQETAKAVMAALEVKETELVQSEQLLELEQGEWEGRVRRECFTPELTAQFAADPWGLGWNFAPPGGESQRQVEERMLAYLREEVLPRLSPDAPAIVVSHGMAQKCLLRGLLNSLPTMSRNIAMGNTSVTEVGFLPSADGGVSDGTWHILRVNDLAHLPLELRS</sequence>
<organism evidence="3">
    <name type="scientific">Chlorella variabilis</name>
    <name type="common">Green alga</name>
    <dbReference type="NCBI Taxonomy" id="554065"/>
    <lineage>
        <taxon>Eukaryota</taxon>
        <taxon>Viridiplantae</taxon>
        <taxon>Chlorophyta</taxon>
        <taxon>core chlorophytes</taxon>
        <taxon>Trebouxiophyceae</taxon>
        <taxon>Chlorellales</taxon>
        <taxon>Chlorellaceae</taxon>
        <taxon>Chlorella clade</taxon>
        <taxon>Chlorella</taxon>
    </lineage>
</organism>
<dbReference type="AlphaFoldDB" id="E1ZHE5"/>
<accession>E1ZHE5</accession>
<evidence type="ECO:0000313" key="3">
    <source>
        <dbReference type="Proteomes" id="UP000008141"/>
    </source>
</evidence>
<dbReference type="STRING" id="554065.E1ZHE5"/>
<protein>
    <recommendedName>
        <fullName evidence="4">Phosphoglycerate mutase</fullName>
    </recommendedName>
</protein>
<dbReference type="RefSeq" id="XP_005847007.1">
    <property type="nucleotide sequence ID" value="XM_005846945.1"/>
</dbReference>
<keyword evidence="3" id="KW-1185">Reference proteome</keyword>
<gene>
    <name evidence="2" type="ORF">CHLNCDRAFT_135030</name>
</gene>
<reference evidence="2 3" key="1">
    <citation type="journal article" date="2010" name="Plant Cell">
        <title>The Chlorella variabilis NC64A genome reveals adaptation to photosymbiosis, coevolution with viruses, and cryptic sex.</title>
        <authorList>
            <person name="Blanc G."/>
            <person name="Duncan G."/>
            <person name="Agarkova I."/>
            <person name="Borodovsky M."/>
            <person name="Gurnon J."/>
            <person name="Kuo A."/>
            <person name="Lindquist E."/>
            <person name="Lucas S."/>
            <person name="Pangilinan J."/>
            <person name="Polle J."/>
            <person name="Salamov A."/>
            <person name="Terry A."/>
            <person name="Yamada T."/>
            <person name="Dunigan D.D."/>
            <person name="Grigoriev I.V."/>
            <person name="Claverie J.M."/>
            <person name="Van Etten J.L."/>
        </authorList>
    </citation>
    <scope>NUCLEOTIDE SEQUENCE [LARGE SCALE GENOMIC DNA]</scope>
    <source>
        <strain evidence="2 3">NC64A</strain>
    </source>
</reference>
<dbReference type="SUPFAM" id="SSF53254">
    <property type="entry name" value="Phosphoglycerate mutase-like"/>
    <property type="match status" value="1"/>
</dbReference>
<dbReference type="InterPro" id="IPR013078">
    <property type="entry name" value="His_Pase_superF_clade-1"/>
</dbReference>